<proteinExistence type="predicted"/>
<dbReference type="AlphaFoldDB" id="A0AAV5MDJ5"/>
<dbReference type="PANTHER" id="PTHR33640">
    <property type="entry name" value="TRANSMEMBRANE PROTEIN"/>
    <property type="match status" value="1"/>
</dbReference>
<feature type="transmembrane region" description="Helical" evidence="2">
    <location>
        <begin position="72"/>
        <end position="90"/>
    </location>
</feature>
<evidence type="ECO:0000256" key="2">
    <source>
        <dbReference type="SAM" id="Phobius"/>
    </source>
</evidence>
<keyword evidence="2" id="KW-1133">Transmembrane helix</keyword>
<evidence type="ECO:0000256" key="1">
    <source>
        <dbReference type="SAM" id="MobiDB-lite"/>
    </source>
</evidence>
<name>A0AAV5MDJ5_9ROSI</name>
<accession>A0AAV5MDJ5</accession>
<dbReference type="EMBL" id="BPVZ01000219">
    <property type="protein sequence ID" value="GKV46931.1"/>
    <property type="molecule type" value="Genomic_DNA"/>
</dbReference>
<keyword evidence="2" id="KW-0472">Membrane</keyword>
<evidence type="ECO:0000313" key="3">
    <source>
        <dbReference type="EMBL" id="GKV46931.1"/>
    </source>
</evidence>
<dbReference type="PANTHER" id="PTHR33640:SF34">
    <property type="entry name" value="PROTEIN, PUTATIVE-RELATED"/>
    <property type="match status" value="1"/>
</dbReference>
<keyword evidence="2" id="KW-0812">Transmembrane</keyword>
<keyword evidence="4" id="KW-1185">Reference proteome</keyword>
<gene>
    <name evidence="3" type="ORF">SLEP1_g53889</name>
</gene>
<dbReference type="Proteomes" id="UP001054252">
    <property type="component" value="Unassembled WGS sequence"/>
</dbReference>
<feature type="compositionally biased region" description="Basic and acidic residues" evidence="1">
    <location>
        <begin position="190"/>
        <end position="210"/>
    </location>
</feature>
<feature type="transmembrane region" description="Helical" evidence="2">
    <location>
        <begin position="29"/>
        <end position="47"/>
    </location>
</feature>
<organism evidence="3 4">
    <name type="scientific">Rubroshorea leprosula</name>
    <dbReference type="NCBI Taxonomy" id="152421"/>
    <lineage>
        <taxon>Eukaryota</taxon>
        <taxon>Viridiplantae</taxon>
        <taxon>Streptophyta</taxon>
        <taxon>Embryophyta</taxon>
        <taxon>Tracheophyta</taxon>
        <taxon>Spermatophyta</taxon>
        <taxon>Magnoliopsida</taxon>
        <taxon>eudicotyledons</taxon>
        <taxon>Gunneridae</taxon>
        <taxon>Pentapetalae</taxon>
        <taxon>rosids</taxon>
        <taxon>malvids</taxon>
        <taxon>Malvales</taxon>
        <taxon>Dipterocarpaceae</taxon>
        <taxon>Rubroshorea</taxon>
    </lineage>
</organism>
<evidence type="ECO:0000313" key="4">
    <source>
        <dbReference type="Proteomes" id="UP001054252"/>
    </source>
</evidence>
<protein>
    <submittedName>
        <fullName evidence="3">Uncharacterized protein</fullName>
    </submittedName>
</protein>
<comment type="caution">
    <text evidence="3">The sequence shown here is derived from an EMBL/GenBank/DDBJ whole genome shotgun (WGS) entry which is preliminary data.</text>
</comment>
<sequence length="269" mass="30701">MDSFKLDNVKAEKAEALRRFNQRQTLKKLLLLLCELFLAFFLLSWLSKRIPYALQISGDFVRGFVLVLDRPLFRFMLVSLLILVIFVLSFRKTSSPDIYDQYTGSCWKATGNTAEEPVEDTVVDKQVILEDIAVLEKRAVLETVTEESERAVSPVKQDTLSTVTVTEVTVSAVIVTETKPAMVVKKKDYRRSQSEMSENSRNKNRQELQRSDTTIGRQMVIAGTESRRKSMDHLSSEEFKLTIESFIAERKKTLFLENRASSLAIVSSK</sequence>
<reference evidence="3 4" key="1">
    <citation type="journal article" date="2021" name="Commun. Biol.">
        <title>The genome of Shorea leprosula (Dipterocarpaceae) highlights the ecological relevance of drought in aseasonal tropical rainforests.</title>
        <authorList>
            <person name="Ng K.K.S."/>
            <person name="Kobayashi M.J."/>
            <person name="Fawcett J.A."/>
            <person name="Hatakeyama M."/>
            <person name="Paape T."/>
            <person name="Ng C.H."/>
            <person name="Ang C.C."/>
            <person name="Tnah L.H."/>
            <person name="Lee C.T."/>
            <person name="Nishiyama T."/>
            <person name="Sese J."/>
            <person name="O'Brien M.J."/>
            <person name="Copetti D."/>
            <person name="Mohd Noor M.I."/>
            <person name="Ong R.C."/>
            <person name="Putra M."/>
            <person name="Sireger I.Z."/>
            <person name="Indrioko S."/>
            <person name="Kosugi Y."/>
            <person name="Izuno A."/>
            <person name="Isagi Y."/>
            <person name="Lee S.L."/>
            <person name="Shimizu K.K."/>
        </authorList>
    </citation>
    <scope>NUCLEOTIDE SEQUENCE [LARGE SCALE GENOMIC DNA]</scope>
    <source>
        <strain evidence="3">214</strain>
    </source>
</reference>
<feature type="region of interest" description="Disordered" evidence="1">
    <location>
        <begin position="187"/>
        <end position="218"/>
    </location>
</feature>